<dbReference type="AlphaFoldDB" id="A0A0J8AP16"/>
<organism evidence="3 4">
    <name type="scientific">Novosphingobium barchaimii LL02</name>
    <dbReference type="NCBI Taxonomy" id="1114963"/>
    <lineage>
        <taxon>Bacteria</taxon>
        <taxon>Pseudomonadati</taxon>
        <taxon>Pseudomonadota</taxon>
        <taxon>Alphaproteobacteria</taxon>
        <taxon>Sphingomonadales</taxon>
        <taxon>Sphingomonadaceae</taxon>
        <taxon>Novosphingobium</taxon>
    </lineage>
</organism>
<keyword evidence="1" id="KW-0175">Coiled coil</keyword>
<proteinExistence type="predicted"/>
<sequence>MSLLLRRMSLENFRKFRAPHEIAGLTDGLNVIIEPNETGKSTLLEAVRAGLFLKHNSKTQLITSFQPHGDEVGPEITLDFEVDGAAYALKKRFISRAMAELSGPRGRSQGSEAEDALQRLLGFEQGRGFDTGMAGALGMLWVSQMDGLSVTPPGERVRDLIGATLQGEAGTILGSAAFERVRGRIESQCREYLTATGRPTGRYTAAQQRAAAAAAALNEAEQKEAALEAAFDDLAKVRAQLATLRRELEDDHDAEERAALLARLDTARSAAQQLATRQAEAIGAAGHLAALEDLAARGSQASTRQAAAQTRRDKARAERGALSLRLGEARSKAADAAEALTAARTARGDARTALAEARSFDAARQRREAVAAAHERHAGILALEAERKALEGSAAHRVPAEVLADLEAGEREAIRHRTLLEADGTRVELVGPAVALTRDGGPMEPGEWMLTRETRIGLPGGGELVLRPSQALAGAQAALDKAATRQATLLAQWQLESLAQGHARNEAAREAQRGAETLAARIAAAAPVDRDLGLLAGADALKVFVAAHPLIEADERAENRPVADFERIAETCETAYARAEAFLKQADDDLRAAEKAETPLAIDEQTALNDLSGIADELTRLAAHPDFAALDTALPAAREAGATASVELEKARINAQAFDEDALRRRIATLAARRKAAEDSRGELTTRIAALEAKVESEGGKGLAEHAAAAREEDLAARAALVRIEEEAETLRLLRDTLGEAQTETARTITGPVAARAARYVGRILPGGEPAFGEDLGLAAIRRGGTDEACEQLSRGTQEQLAILTRLAFADMLLEEGRPVSLILDDPLVYADDTRLDAMIELIIEASQRMQVILLTCRERAFRHVPGNRIRL</sequence>
<evidence type="ECO:0000313" key="4">
    <source>
        <dbReference type="Proteomes" id="UP000052268"/>
    </source>
</evidence>
<evidence type="ECO:0000313" key="3">
    <source>
        <dbReference type="EMBL" id="KMS56235.1"/>
    </source>
</evidence>
<dbReference type="SUPFAM" id="SSF52540">
    <property type="entry name" value="P-loop containing nucleoside triphosphate hydrolases"/>
    <property type="match status" value="1"/>
</dbReference>
<dbReference type="EMBL" id="JACU01000004">
    <property type="protein sequence ID" value="KMS56235.1"/>
    <property type="molecule type" value="Genomic_DNA"/>
</dbReference>
<feature type="domain" description="Rad50/SbcC-type AAA" evidence="2">
    <location>
        <begin position="7"/>
        <end position="85"/>
    </location>
</feature>
<comment type="caution">
    <text evidence="3">The sequence shown here is derived from an EMBL/GenBank/DDBJ whole genome shotgun (WGS) entry which is preliminary data.</text>
</comment>
<dbReference type="Gene3D" id="3.40.50.300">
    <property type="entry name" value="P-loop containing nucleotide triphosphate hydrolases"/>
    <property type="match status" value="2"/>
</dbReference>
<dbReference type="PANTHER" id="PTHR41259">
    <property type="entry name" value="DOUBLE-STRAND BREAK REPAIR RAD50 ATPASE, PUTATIVE-RELATED"/>
    <property type="match status" value="1"/>
</dbReference>
<dbReference type="InterPro" id="IPR027417">
    <property type="entry name" value="P-loop_NTPase"/>
</dbReference>
<evidence type="ECO:0000259" key="2">
    <source>
        <dbReference type="Pfam" id="PF13476"/>
    </source>
</evidence>
<dbReference type="InterPro" id="IPR038729">
    <property type="entry name" value="Rad50/SbcC_AAA"/>
</dbReference>
<dbReference type="PANTHER" id="PTHR41259:SF1">
    <property type="entry name" value="DOUBLE-STRAND BREAK REPAIR RAD50 ATPASE, PUTATIVE-RELATED"/>
    <property type="match status" value="1"/>
</dbReference>
<protein>
    <recommendedName>
        <fullName evidence="2">Rad50/SbcC-type AAA domain-containing protein</fullName>
    </recommendedName>
</protein>
<dbReference type="GO" id="GO:0016887">
    <property type="term" value="F:ATP hydrolysis activity"/>
    <property type="evidence" value="ECO:0007669"/>
    <property type="project" value="InterPro"/>
</dbReference>
<dbReference type="GO" id="GO:0006302">
    <property type="term" value="P:double-strand break repair"/>
    <property type="evidence" value="ECO:0007669"/>
    <property type="project" value="InterPro"/>
</dbReference>
<accession>A0A0J8AP16</accession>
<dbReference type="OrthoDB" id="7069379at2"/>
<reference evidence="3 4" key="1">
    <citation type="journal article" date="2015" name="G3 (Bethesda)">
        <title>Insights into Ongoing Evolution of the Hexachlorocyclohexane Catabolic Pathway from Comparative Genomics of Ten Sphingomonadaceae Strains.</title>
        <authorList>
            <person name="Pearce S.L."/>
            <person name="Oakeshott J.G."/>
            <person name="Pandey G."/>
        </authorList>
    </citation>
    <scope>NUCLEOTIDE SEQUENCE [LARGE SCALE GENOMIC DNA]</scope>
    <source>
        <strain evidence="3 4">LL02</strain>
    </source>
</reference>
<name>A0A0J8AP16_9SPHN</name>
<dbReference type="Proteomes" id="UP000052268">
    <property type="component" value="Unassembled WGS sequence"/>
</dbReference>
<feature type="coiled-coil region" evidence="1">
    <location>
        <begin position="660"/>
        <end position="694"/>
    </location>
</feature>
<feature type="coiled-coil region" evidence="1">
    <location>
        <begin position="203"/>
        <end position="258"/>
    </location>
</feature>
<gene>
    <name evidence="3" type="ORF">V474_14870</name>
</gene>
<dbReference type="PATRIC" id="fig|1114963.3.peg.1799"/>
<dbReference type="Pfam" id="PF13476">
    <property type="entry name" value="AAA_23"/>
    <property type="match status" value="1"/>
</dbReference>
<dbReference type="RefSeq" id="WP_059151100.1">
    <property type="nucleotide sequence ID" value="NZ_KQ130453.1"/>
</dbReference>
<keyword evidence="4" id="KW-1185">Reference proteome</keyword>
<evidence type="ECO:0000256" key="1">
    <source>
        <dbReference type="SAM" id="Coils"/>
    </source>
</evidence>